<dbReference type="GO" id="GO:0016301">
    <property type="term" value="F:kinase activity"/>
    <property type="evidence" value="ECO:0007669"/>
    <property type="project" value="UniProtKB-KW"/>
</dbReference>
<keyword evidence="1" id="KW-0808">Transferase</keyword>
<keyword evidence="7" id="KW-1185">Reference proteome</keyword>
<evidence type="ECO:0000256" key="1">
    <source>
        <dbReference type="ARBA" id="ARBA00022679"/>
    </source>
</evidence>
<dbReference type="InterPro" id="IPR029016">
    <property type="entry name" value="GAF-like_dom_sf"/>
</dbReference>
<name>A0A7X1NQN3_9MICC</name>
<keyword evidence="3" id="KW-0805">Transcription regulation</keyword>
<protein>
    <submittedName>
        <fullName evidence="6">GAF and ANTAR domain-containing protein</fullName>
    </submittedName>
</protein>
<dbReference type="PROSITE" id="PS50921">
    <property type="entry name" value="ANTAR"/>
    <property type="match status" value="1"/>
</dbReference>
<dbReference type="InterPro" id="IPR012074">
    <property type="entry name" value="GAF_ANTAR"/>
</dbReference>
<proteinExistence type="predicted"/>
<dbReference type="SUPFAM" id="SSF55781">
    <property type="entry name" value="GAF domain-like"/>
    <property type="match status" value="1"/>
</dbReference>
<dbReference type="SUPFAM" id="SSF52172">
    <property type="entry name" value="CheY-like"/>
    <property type="match status" value="1"/>
</dbReference>
<dbReference type="InterPro" id="IPR036388">
    <property type="entry name" value="WH-like_DNA-bd_sf"/>
</dbReference>
<dbReference type="OrthoDB" id="4946329at2"/>
<organism evidence="6 7">
    <name type="scientific">Arthrobacter bussei</name>
    <dbReference type="NCBI Taxonomy" id="2594179"/>
    <lineage>
        <taxon>Bacteria</taxon>
        <taxon>Bacillati</taxon>
        <taxon>Actinomycetota</taxon>
        <taxon>Actinomycetes</taxon>
        <taxon>Micrococcales</taxon>
        <taxon>Micrococcaceae</taxon>
        <taxon>Arthrobacter</taxon>
    </lineage>
</organism>
<evidence type="ECO:0000256" key="3">
    <source>
        <dbReference type="ARBA" id="ARBA00023015"/>
    </source>
</evidence>
<dbReference type="Pfam" id="PF13185">
    <property type="entry name" value="GAF_2"/>
    <property type="match status" value="1"/>
</dbReference>
<dbReference type="Gene3D" id="3.30.450.40">
    <property type="match status" value="1"/>
</dbReference>
<evidence type="ECO:0000256" key="2">
    <source>
        <dbReference type="ARBA" id="ARBA00022777"/>
    </source>
</evidence>
<dbReference type="Pfam" id="PF03861">
    <property type="entry name" value="ANTAR"/>
    <property type="match status" value="1"/>
</dbReference>
<dbReference type="AlphaFoldDB" id="A0A7X1NQN3"/>
<reference evidence="7" key="1">
    <citation type="submission" date="2019-07" db="EMBL/GenBank/DDBJ databases">
        <title>Arthrobacter KR32 sp. nov., isolated from mountain cheese made of cows milk.</title>
        <authorList>
            <person name="Flegler A."/>
        </authorList>
    </citation>
    <scope>NUCLEOTIDE SEQUENCE [LARGE SCALE GENOMIC DNA]</scope>
    <source>
        <strain evidence="7">KR32</strain>
    </source>
</reference>
<sequence length="246" mass="26288">MGNDVGIRPETDLQGFLQDLVVASAGLDDFLEGFVEATSAAPGFEPHDTTTSVARLRPRAHPLLVGSTRDARRLARLEVHLHDGPSVRAAASGRTVGVPDFSFAGEDPLFGSAALRHGVRSALSTPIAVQGPERAVITYYSSRPSSFTDEHRCATERFAAAGATSLGLALRLARLRDRADHLAAAMESRTTIDLAAGVMMAQNRCSQEEAIEILRAASSARNMKLRELARNVLTSTVDAPVSTHFD</sequence>
<evidence type="ECO:0000313" key="7">
    <source>
        <dbReference type="Proteomes" id="UP000326464"/>
    </source>
</evidence>
<dbReference type="InterPro" id="IPR005561">
    <property type="entry name" value="ANTAR"/>
</dbReference>
<evidence type="ECO:0000313" key="6">
    <source>
        <dbReference type="EMBL" id="MPY11249.1"/>
    </source>
</evidence>
<accession>A0A7X1NQN3</accession>
<keyword evidence="4" id="KW-0804">Transcription</keyword>
<gene>
    <name evidence="6" type="ORF">FNH21_11065</name>
</gene>
<dbReference type="PIRSF" id="PIRSF036625">
    <property type="entry name" value="GAF_ANTAR"/>
    <property type="match status" value="1"/>
</dbReference>
<keyword evidence="2" id="KW-0418">Kinase</keyword>
<comment type="caution">
    <text evidence="6">The sequence shown here is derived from an EMBL/GenBank/DDBJ whole genome shotgun (WGS) entry which is preliminary data.</text>
</comment>
<dbReference type="Gene3D" id="1.10.10.10">
    <property type="entry name" value="Winged helix-like DNA-binding domain superfamily/Winged helix DNA-binding domain"/>
    <property type="match status" value="1"/>
</dbReference>
<dbReference type="EMBL" id="VJXX01000003">
    <property type="protein sequence ID" value="MPY11249.1"/>
    <property type="molecule type" value="Genomic_DNA"/>
</dbReference>
<dbReference type="Proteomes" id="UP000326464">
    <property type="component" value="Unassembled WGS sequence"/>
</dbReference>
<dbReference type="InterPro" id="IPR011006">
    <property type="entry name" value="CheY-like_superfamily"/>
</dbReference>
<evidence type="ECO:0000259" key="5">
    <source>
        <dbReference type="PROSITE" id="PS50921"/>
    </source>
</evidence>
<dbReference type="SMART" id="SM01012">
    <property type="entry name" value="ANTAR"/>
    <property type="match status" value="1"/>
</dbReference>
<dbReference type="InterPro" id="IPR003018">
    <property type="entry name" value="GAF"/>
</dbReference>
<evidence type="ECO:0000256" key="4">
    <source>
        <dbReference type="ARBA" id="ARBA00023163"/>
    </source>
</evidence>
<dbReference type="GO" id="GO:0003723">
    <property type="term" value="F:RNA binding"/>
    <property type="evidence" value="ECO:0007669"/>
    <property type="project" value="InterPro"/>
</dbReference>
<dbReference type="RefSeq" id="WP_152815456.1">
    <property type="nucleotide sequence ID" value="NZ_VJXX01000003.1"/>
</dbReference>
<feature type="domain" description="ANTAR" evidence="5">
    <location>
        <begin position="172"/>
        <end position="233"/>
    </location>
</feature>